<dbReference type="GO" id="GO:0016192">
    <property type="term" value="P:vesicle-mediated transport"/>
    <property type="evidence" value="ECO:0007669"/>
    <property type="project" value="InterPro"/>
</dbReference>
<dbReference type="AlphaFoldDB" id="L1K1M3"/>
<dbReference type="PIRSF" id="PIRSF005715">
    <property type="entry name" value="VPS45_Sec1"/>
    <property type="match status" value="1"/>
</dbReference>
<gene>
    <name evidence="2" type="primary">VPS45B</name>
    <name evidence="2" type="ORF">GUITHDRAFT_160690</name>
</gene>
<reference evidence="3" key="3">
    <citation type="submission" date="2015-06" db="UniProtKB">
        <authorList>
            <consortium name="EnsemblProtists"/>
        </authorList>
    </citation>
    <scope>IDENTIFICATION</scope>
</reference>
<dbReference type="Gene3D" id="3.40.50.2060">
    <property type="match status" value="1"/>
</dbReference>
<dbReference type="InterPro" id="IPR027482">
    <property type="entry name" value="Sec1-like_dom2"/>
</dbReference>
<dbReference type="KEGG" id="gtt:GUITHDRAFT_160690"/>
<dbReference type="InterPro" id="IPR043154">
    <property type="entry name" value="Sec-1-like_dom1"/>
</dbReference>
<sequence>MDVIHAVQQYVSRMTEGVGGMKALLLDKETTAIVSMVISRSQVLEKEVFLFQRLDAGGRGRMLHLKALVFLRPTRENIELLAKELLQPMFGEYHLFFSNVLSNDAVRTLAQADTYEVVKQVRELYADFYSLSPSCFSLNLPPNSALSTPLADRTRDGIFALLLALKKKPAIRYQASSRDAEHIAALLSQHLDQQQDTLDFGRNEDMPPLLLILDRTDDPLTPLLNQWTYQAMVHELLGIRNNLVEVPRAAGSDADPTSIVLSAVSDDFFKENMHTDYGAMNDAVQAKLEELKRNNPQFAQMWQGNNAKLGTIAEMQRIIEKYPEMSKMKDNISKHVNLLHTLAKMVDQYNLLEVSEIEQQLAAVQDHKSAHKQVMEMLGNSNVRQIDKLRLVLLYALRYQKEGGEKGYIQQLARMLPAEKVAGAYISQGGAEELMPTYQKFPEILLRECGAGARTPQSDLFNRGVNAVVSQGFKSITNNAGSDNAYMLHQPLLEKILKSVEKGRLPEDKYPFRPCSTYKEAVDAMRAFKRGPSELIVYIVGGATYAESRVVSKFNDENRHCRVILGGSCFLSTHSFLESIAARAASTLPHQ</sequence>
<name>L1K1M3_GUITC</name>
<evidence type="ECO:0000313" key="4">
    <source>
        <dbReference type="Proteomes" id="UP000011087"/>
    </source>
</evidence>
<dbReference type="SUPFAM" id="SSF56815">
    <property type="entry name" value="Sec1/munc18-like (SM) proteins"/>
    <property type="match status" value="1"/>
</dbReference>
<evidence type="ECO:0000256" key="1">
    <source>
        <dbReference type="ARBA" id="ARBA00009884"/>
    </source>
</evidence>
<dbReference type="EMBL" id="JH992967">
    <property type="protein sequence ID" value="EKX54512.1"/>
    <property type="molecule type" value="Genomic_DNA"/>
</dbReference>
<dbReference type="PANTHER" id="PTHR11679">
    <property type="entry name" value="VESICLE PROTEIN SORTING-ASSOCIATED"/>
    <property type="match status" value="1"/>
</dbReference>
<keyword evidence="4" id="KW-1185">Reference proteome</keyword>
<proteinExistence type="inferred from homology"/>
<dbReference type="Gene3D" id="3.40.50.1910">
    <property type="match status" value="1"/>
</dbReference>
<dbReference type="Pfam" id="PF00995">
    <property type="entry name" value="Sec1"/>
    <property type="match status" value="1"/>
</dbReference>
<reference evidence="2 4" key="1">
    <citation type="journal article" date="2012" name="Nature">
        <title>Algal genomes reveal evolutionary mosaicism and the fate of nucleomorphs.</title>
        <authorList>
            <consortium name="DOE Joint Genome Institute"/>
            <person name="Curtis B.A."/>
            <person name="Tanifuji G."/>
            <person name="Burki F."/>
            <person name="Gruber A."/>
            <person name="Irimia M."/>
            <person name="Maruyama S."/>
            <person name="Arias M.C."/>
            <person name="Ball S.G."/>
            <person name="Gile G.H."/>
            <person name="Hirakawa Y."/>
            <person name="Hopkins J.F."/>
            <person name="Kuo A."/>
            <person name="Rensing S.A."/>
            <person name="Schmutz J."/>
            <person name="Symeonidi A."/>
            <person name="Elias M."/>
            <person name="Eveleigh R.J."/>
            <person name="Herman E.K."/>
            <person name="Klute M.J."/>
            <person name="Nakayama T."/>
            <person name="Obornik M."/>
            <person name="Reyes-Prieto A."/>
            <person name="Armbrust E.V."/>
            <person name="Aves S.J."/>
            <person name="Beiko R.G."/>
            <person name="Coutinho P."/>
            <person name="Dacks J.B."/>
            <person name="Durnford D.G."/>
            <person name="Fast N.M."/>
            <person name="Green B.R."/>
            <person name="Grisdale C.J."/>
            <person name="Hempel F."/>
            <person name="Henrissat B."/>
            <person name="Hoppner M.P."/>
            <person name="Ishida K."/>
            <person name="Kim E."/>
            <person name="Koreny L."/>
            <person name="Kroth P.G."/>
            <person name="Liu Y."/>
            <person name="Malik S.B."/>
            <person name="Maier U.G."/>
            <person name="McRose D."/>
            <person name="Mock T."/>
            <person name="Neilson J.A."/>
            <person name="Onodera N.T."/>
            <person name="Poole A.M."/>
            <person name="Pritham E.J."/>
            <person name="Richards T.A."/>
            <person name="Rocap G."/>
            <person name="Roy S.W."/>
            <person name="Sarai C."/>
            <person name="Schaack S."/>
            <person name="Shirato S."/>
            <person name="Slamovits C.H."/>
            <person name="Spencer D.F."/>
            <person name="Suzuki S."/>
            <person name="Worden A.Z."/>
            <person name="Zauner S."/>
            <person name="Barry K."/>
            <person name="Bell C."/>
            <person name="Bharti A.K."/>
            <person name="Crow J.A."/>
            <person name="Grimwood J."/>
            <person name="Kramer R."/>
            <person name="Lindquist E."/>
            <person name="Lucas S."/>
            <person name="Salamov A."/>
            <person name="McFadden G.I."/>
            <person name="Lane C.E."/>
            <person name="Keeling P.J."/>
            <person name="Gray M.W."/>
            <person name="Grigoriev I.V."/>
            <person name="Archibald J.M."/>
        </authorList>
    </citation>
    <scope>NUCLEOTIDE SEQUENCE</scope>
    <source>
        <strain evidence="2 4">CCMP2712</strain>
    </source>
</reference>
<dbReference type="OrthoDB" id="10266265at2759"/>
<dbReference type="PaxDb" id="55529-EKX54512"/>
<dbReference type="InterPro" id="IPR036045">
    <property type="entry name" value="Sec1-like_sf"/>
</dbReference>
<dbReference type="EnsemblProtists" id="EKX54512">
    <property type="protein sequence ID" value="EKX54512"/>
    <property type="gene ID" value="GUITHDRAFT_160690"/>
</dbReference>
<dbReference type="Proteomes" id="UP000011087">
    <property type="component" value="Unassembled WGS sequence"/>
</dbReference>
<accession>L1K1M3</accession>
<dbReference type="Gene3D" id="3.90.830.10">
    <property type="entry name" value="Syntaxin Binding Protein 1, Chain A, domain 2"/>
    <property type="match status" value="1"/>
</dbReference>
<organism evidence="2">
    <name type="scientific">Guillardia theta (strain CCMP2712)</name>
    <name type="common">Cryptophyte</name>
    <dbReference type="NCBI Taxonomy" id="905079"/>
    <lineage>
        <taxon>Eukaryota</taxon>
        <taxon>Cryptophyceae</taxon>
        <taxon>Pyrenomonadales</taxon>
        <taxon>Geminigeraceae</taxon>
        <taxon>Guillardia</taxon>
    </lineage>
</organism>
<reference evidence="4" key="2">
    <citation type="submission" date="2012-11" db="EMBL/GenBank/DDBJ databases">
        <authorList>
            <person name="Kuo A."/>
            <person name="Curtis B.A."/>
            <person name="Tanifuji G."/>
            <person name="Burki F."/>
            <person name="Gruber A."/>
            <person name="Irimia M."/>
            <person name="Maruyama S."/>
            <person name="Arias M.C."/>
            <person name="Ball S.G."/>
            <person name="Gile G.H."/>
            <person name="Hirakawa Y."/>
            <person name="Hopkins J.F."/>
            <person name="Rensing S.A."/>
            <person name="Schmutz J."/>
            <person name="Symeonidi A."/>
            <person name="Elias M."/>
            <person name="Eveleigh R.J."/>
            <person name="Herman E.K."/>
            <person name="Klute M.J."/>
            <person name="Nakayama T."/>
            <person name="Obornik M."/>
            <person name="Reyes-Prieto A."/>
            <person name="Armbrust E.V."/>
            <person name="Aves S.J."/>
            <person name="Beiko R.G."/>
            <person name="Coutinho P."/>
            <person name="Dacks J.B."/>
            <person name="Durnford D.G."/>
            <person name="Fast N.M."/>
            <person name="Green B.R."/>
            <person name="Grisdale C."/>
            <person name="Hempe F."/>
            <person name="Henrissat B."/>
            <person name="Hoppner M.P."/>
            <person name="Ishida K.-I."/>
            <person name="Kim E."/>
            <person name="Koreny L."/>
            <person name="Kroth P.G."/>
            <person name="Liu Y."/>
            <person name="Malik S.-B."/>
            <person name="Maier U.G."/>
            <person name="McRose D."/>
            <person name="Mock T."/>
            <person name="Neilson J.A."/>
            <person name="Onodera N.T."/>
            <person name="Poole A.M."/>
            <person name="Pritham E.J."/>
            <person name="Richards T.A."/>
            <person name="Rocap G."/>
            <person name="Roy S.W."/>
            <person name="Sarai C."/>
            <person name="Schaack S."/>
            <person name="Shirato S."/>
            <person name="Slamovits C.H."/>
            <person name="Spencer D.F."/>
            <person name="Suzuki S."/>
            <person name="Worden A.Z."/>
            <person name="Zauner S."/>
            <person name="Barry K."/>
            <person name="Bell C."/>
            <person name="Bharti A.K."/>
            <person name="Crow J.A."/>
            <person name="Grimwood J."/>
            <person name="Kramer R."/>
            <person name="Lindquist E."/>
            <person name="Lucas S."/>
            <person name="Salamov A."/>
            <person name="McFadden G.I."/>
            <person name="Lane C.E."/>
            <person name="Keeling P.J."/>
            <person name="Gray M.W."/>
            <person name="Grigoriev I.V."/>
            <person name="Archibald J.M."/>
        </authorList>
    </citation>
    <scope>NUCLEOTIDE SEQUENCE</scope>
    <source>
        <strain evidence="4">CCMP2712</strain>
    </source>
</reference>
<comment type="similarity">
    <text evidence="1">Belongs to the STXBP/unc-18/SEC1 family.</text>
</comment>
<dbReference type="InterPro" id="IPR043127">
    <property type="entry name" value="Sec-1-like_dom3a"/>
</dbReference>
<evidence type="ECO:0000313" key="2">
    <source>
        <dbReference type="EMBL" id="EKX54512.1"/>
    </source>
</evidence>
<dbReference type="RefSeq" id="XP_005841492.1">
    <property type="nucleotide sequence ID" value="XM_005841435.1"/>
</dbReference>
<dbReference type="eggNOG" id="KOG1299">
    <property type="taxonomic scope" value="Eukaryota"/>
</dbReference>
<dbReference type="STRING" id="905079.L1K1M3"/>
<protein>
    <submittedName>
        <fullName evidence="2">Vacuolar protein sorting 45B</fullName>
    </submittedName>
</protein>
<dbReference type="GeneID" id="17311033"/>
<dbReference type="HOGENOM" id="CLU_013933_3_1_1"/>
<dbReference type="OMA" id="VQVTRHC"/>
<dbReference type="Gene3D" id="1.25.40.60">
    <property type="match status" value="1"/>
</dbReference>
<evidence type="ECO:0000313" key="3">
    <source>
        <dbReference type="EnsemblProtists" id="EKX54512"/>
    </source>
</evidence>
<dbReference type="InterPro" id="IPR001619">
    <property type="entry name" value="Sec1-like"/>
</dbReference>